<dbReference type="CDD" id="cd06533">
    <property type="entry name" value="Glyco_transf_WecG_TagA"/>
    <property type="match status" value="1"/>
</dbReference>
<dbReference type="PANTHER" id="PTHR34136:SF1">
    <property type="entry name" value="UDP-N-ACETYL-D-MANNOSAMINURONIC ACID TRANSFERASE"/>
    <property type="match status" value="1"/>
</dbReference>
<keyword evidence="1" id="KW-0328">Glycosyltransferase</keyword>
<keyword evidence="2" id="KW-0808">Transferase</keyword>
<dbReference type="Proteomes" id="UP001165366">
    <property type="component" value="Unassembled WGS sequence"/>
</dbReference>
<gene>
    <name evidence="3" type="ORF">L6773_19665</name>
</gene>
<evidence type="ECO:0000313" key="3">
    <source>
        <dbReference type="EMBL" id="MCG2590798.1"/>
    </source>
</evidence>
<sequence>MNLLGYNINPIYPEYPFEEIKVINTINPHSYCEAKKDTEFQNALRKADWLIPDGSGIVLAARVIRGVSIPKIAGSDMHTRLLKIANEQSLRVFYLGSSDNTLLKIEERIHREYPNIQCASYSPPFKPAFSKDDSERMVAAINQFKPDILFVGMTAPKQEKWVQTHKDKINANVICSVGAVFDFYAGTQNRAPEWMLQLGLEWLHRLVLNPKRLWKRNFISTPIFLKDVFREKLLNK</sequence>
<organism evidence="3 4">
    <name type="scientific">Rhodohalobacter sulfatireducens</name>
    <dbReference type="NCBI Taxonomy" id="2911366"/>
    <lineage>
        <taxon>Bacteria</taxon>
        <taxon>Pseudomonadati</taxon>
        <taxon>Balneolota</taxon>
        <taxon>Balneolia</taxon>
        <taxon>Balneolales</taxon>
        <taxon>Balneolaceae</taxon>
        <taxon>Rhodohalobacter</taxon>
    </lineage>
</organism>
<evidence type="ECO:0000256" key="1">
    <source>
        <dbReference type="ARBA" id="ARBA00022676"/>
    </source>
</evidence>
<name>A0ABS9KIY8_9BACT</name>
<protein>
    <submittedName>
        <fullName evidence="3">WecB/TagA/CpsF family glycosyltransferase</fullName>
    </submittedName>
</protein>
<dbReference type="NCBIfam" id="TIGR00696">
    <property type="entry name" value="wecG_tagA_cpsF"/>
    <property type="match status" value="1"/>
</dbReference>
<dbReference type="RefSeq" id="WP_237856281.1">
    <property type="nucleotide sequence ID" value="NZ_JAKLWS010000043.1"/>
</dbReference>
<evidence type="ECO:0000313" key="4">
    <source>
        <dbReference type="Proteomes" id="UP001165366"/>
    </source>
</evidence>
<reference evidence="3" key="2">
    <citation type="submission" date="2024-05" db="EMBL/GenBank/DDBJ databases">
        <title>Rhodohalobacter halophilus gen. nov., sp. nov., a moderately halophilic member of the family Balneolaceae.</title>
        <authorList>
            <person name="Xia J."/>
        </authorList>
    </citation>
    <scope>NUCLEOTIDE SEQUENCE</scope>
    <source>
        <strain evidence="3">WB101</strain>
    </source>
</reference>
<dbReference type="Pfam" id="PF03808">
    <property type="entry name" value="Glyco_tran_WecG"/>
    <property type="match status" value="1"/>
</dbReference>
<dbReference type="EMBL" id="JAKLWS010000043">
    <property type="protein sequence ID" value="MCG2590798.1"/>
    <property type="molecule type" value="Genomic_DNA"/>
</dbReference>
<dbReference type="InterPro" id="IPR004629">
    <property type="entry name" value="WecG_TagA_CpsF"/>
</dbReference>
<dbReference type="PANTHER" id="PTHR34136">
    <property type="match status" value="1"/>
</dbReference>
<keyword evidence="4" id="KW-1185">Reference proteome</keyword>
<accession>A0ABS9KIY8</accession>
<proteinExistence type="predicted"/>
<reference evidence="3" key="1">
    <citation type="submission" date="2022-01" db="EMBL/GenBank/DDBJ databases">
        <authorList>
            <person name="Wang Y."/>
        </authorList>
    </citation>
    <scope>NUCLEOTIDE SEQUENCE</scope>
    <source>
        <strain evidence="3">WB101</strain>
    </source>
</reference>
<comment type="caution">
    <text evidence="3">The sequence shown here is derived from an EMBL/GenBank/DDBJ whole genome shotgun (WGS) entry which is preliminary data.</text>
</comment>
<evidence type="ECO:0000256" key="2">
    <source>
        <dbReference type="ARBA" id="ARBA00022679"/>
    </source>
</evidence>